<dbReference type="GO" id="GO:0046872">
    <property type="term" value="F:metal ion binding"/>
    <property type="evidence" value="ECO:0007669"/>
    <property type="project" value="UniProtKB-KW"/>
</dbReference>
<comment type="similarity">
    <text evidence="1">Belongs to the Gfa family.</text>
</comment>
<dbReference type="InterPro" id="IPR006913">
    <property type="entry name" value="CENP-V/GFA"/>
</dbReference>
<evidence type="ECO:0000313" key="5">
    <source>
        <dbReference type="EMBL" id="GAI55738.1"/>
    </source>
</evidence>
<evidence type="ECO:0000256" key="2">
    <source>
        <dbReference type="ARBA" id="ARBA00022723"/>
    </source>
</evidence>
<dbReference type="EMBL" id="BARV01039273">
    <property type="protein sequence ID" value="GAI55738.1"/>
    <property type="molecule type" value="Genomic_DNA"/>
</dbReference>
<proteinExistence type="inferred from homology"/>
<gene>
    <name evidence="5" type="ORF">S06H3_60244</name>
</gene>
<comment type="caution">
    <text evidence="5">The sequence shown here is derived from an EMBL/GenBank/DDBJ whole genome shotgun (WGS) entry which is preliminary data.</text>
</comment>
<reference evidence="5" key="1">
    <citation type="journal article" date="2014" name="Front. Microbiol.">
        <title>High frequency of phylogenetically diverse reductive dehalogenase-homologous genes in deep subseafloor sedimentary metagenomes.</title>
        <authorList>
            <person name="Kawai M."/>
            <person name="Futagami T."/>
            <person name="Toyoda A."/>
            <person name="Takaki Y."/>
            <person name="Nishi S."/>
            <person name="Hori S."/>
            <person name="Arai W."/>
            <person name="Tsubouchi T."/>
            <person name="Morono Y."/>
            <person name="Uchiyama I."/>
            <person name="Ito T."/>
            <person name="Fujiyama A."/>
            <person name="Inagaki F."/>
            <person name="Takami H."/>
        </authorList>
    </citation>
    <scope>NUCLEOTIDE SEQUENCE</scope>
    <source>
        <strain evidence="5">Expedition CK06-06</strain>
    </source>
</reference>
<keyword evidence="2" id="KW-0479">Metal-binding</keyword>
<dbReference type="SUPFAM" id="SSF51316">
    <property type="entry name" value="Mss4-like"/>
    <property type="match status" value="1"/>
</dbReference>
<evidence type="ECO:0000256" key="3">
    <source>
        <dbReference type="ARBA" id="ARBA00022833"/>
    </source>
</evidence>
<dbReference type="GO" id="GO:0016846">
    <property type="term" value="F:carbon-sulfur lyase activity"/>
    <property type="evidence" value="ECO:0007669"/>
    <property type="project" value="InterPro"/>
</dbReference>
<organism evidence="5">
    <name type="scientific">marine sediment metagenome</name>
    <dbReference type="NCBI Taxonomy" id="412755"/>
    <lineage>
        <taxon>unclassified sequences</taxon>
        <taxon>metagenomes</taxon>
        <taxon>ecological metagenomes</taxon>
    </lineage>
</organism>
<keyword evidence="3" id="KW-0862">Zinc</keyword>
<dbReference type="Pfam" id="PF04828">
    <property type="entry name" value="GFA"/>
    <property type="match status" value="1"/>
</dbReference>
<feature type="domain" description="CENP-V/GFA" evidence="4">
    <location>
        <begin position="2"/>
        <end position="84"/>
    </location>
</feature>
<protein>
    <recommendedName>
        <fullName evidence="4">CENP-V/GFA domain-containing protein</fullName>
    </recommendedName>
</protein>
<dbReference type="InterPro" id="IPR011057">
    <property type="entry name" value="Mss4-like_sf"/>
</dbReference>
<dbReference type="AlphaFoldDB" id="X1PIR6"/>
<evidence type="ECO:0000256" key="1">
    <source>
        <dbReference type="ARBA" id="ARBA00005495"/>
    </source>
</evidence>
<evidence type="ECO:0000259" key="4">
    <source>
        <dbReference type="Pfam" id="PF04828"/>
    </source>
</evidence>
<dbReference type="Gene3D" id="3.90.1590.10">
    <property type="entry name" value="glutathione-dependent formaldehyde- activating enzyme (gfa)"/>
    <property type="match status" value="1"/>
</dbReference>
<name>X1PIR6_9ZZZZ</name>
<accession>X1PIR6</accession>
<feature type="non-terminal residue" evidence="5">
    <location>
        <position position="1"/>
    </location>
</feature>
<sequence length="103" mass="11679">RRTHGHVAAYAHTLRRHLVLTKQDGLKWCRSVKDETPGIYRGFCKECGSSLFWDPKTTSDKIWISAGTLNLPTGLKTIGHVWLSQAGDYYEIADDLPKFDESD</sequence>